<dbReference type="SUPFAM" id="SSF53474">
    <property type="entry name" value="alpha/beta-Hydrolases"/>
    <property type="match status" value="1"/>
</dbReference>
<dbReference type="EMBL" id="JADBJN010000003">
    <property type="protein sequence ID" value="KAG5673610.1"/>
    <property type="molecule type" value="Genomic_DNA"/>
</dbReference>
<protein>
    <recommendedName>
        <fullName evidence="2">Carboxylesterase type B domain-containing protein</fullName>
    </recommendedName>
</protein>
<evidence type="ECO:0000259" key="2">
    <source>
        <dbReference type="Pfam" id="PF00135"/>
    </source>
</evidence>
<dbReference type="InterPro" id="IPR050309">
    <property type="entry name" value="Type-B_Carboxylest/Lipase"/>
</dbReference>
<name>A0A9J6BV70_POLVA</name>
<evidence type="ECO:0000313" key="3">
    <source>
        <dbReference type="EMBL" id="KAG5673610.1"/>
    </source>
</evidence>
<accession>A0A9J6BV70</accession>
<sequence>MVFLEAKFTILIFCSVMMFTNFHPTLYLDLPIVRIENGEILGEEHETYFAFKGIPYAEAERFAPPRRILKRWYQIRKFDKFGEQCAQYNHMEYNFLGSENCLSLNVFVPKSVLKSRDSVPVIVFIHGGAFMFGSSIFYGADIIMQEQNIILVTINYRLGVLGFLSTEDEIIPGNLGLKDQVEALRWVQRNIKAFNGNSNKVTITGFSAGGASAQLHILSSLSNGLFNNAISHSGFALNPWVVMENAKAKAYQVGNYLNCNFHKNHKPNHKMLLQCLKKVPTEKLVMAAKIFQPFLYNPFSPFGVVIEKYNKHPFLTAHPKVILENQKYQKRPYIASITKDEGLYPAAEFYNNETIKEIDENWERLAPFLLDFNSTSNNNELKLEWSRKIRKFYFDDEKITINNFHKLIKLITDRLYKNGFYNSLVLQSSHSSNLYCYHFTYNVTKSFTDDLKESKNYLGIAHGDDIFLIYNNRRLNEYSNDELIIAHDFVEMYRTFSQTNNAVYANQSIKPIKSSSFECINIAAVANNRMIKIENTFGEVDFWKTLNIPE</sequence>
<evidence type="ECO:0000313" key="4">
    <source>
        <dbReference type="Proteomes" id="UP001107558"/>
    </source>
</evidence>
<dbReference type="OrthoDB" id="6846267at2759"/>
<organism evidence="3 4">
    <name type="scientific">Polypedilum vanderplanki</name>
    <name type="common">Sleeping chironomid midge</name>
    <dbReference type="NCBI Taxonomy" id="319348"/>
    <lineage>
        <taxon>Eukaryota</taxon>
        <taxon>Metazoa</taxon>
        <taxon>Ecdysozoa</taxon>
        <taxon>Arthropoda</taxon>
        <taxon>Hexapoda</taxon>
        <taxon>Insecta</taxon>
        <taxon>Pterygota</taxon>
        <taxon>Neoptera</taxon>
        <taxon>Endopterygota</taxon>
        <taxon>Diptera</taxon>
        <taxon>Nematocera</taxon>
        <taxon>Chironomoidea</taxon>
        <taxon>Chironomidae</taxon>
        <taxon>Chironominae</taxon>
        <taxon>Polypedilum</taxon>
        <taxon>Polypedilum</taxon>
    </lineage>
</organism>
<dbReference type="PANTHER" id="PTHR11559">
    <property type="entry name" value="CARBOXYLESTERASE"/>
    <property type="match status" value="1"/>
</dbReference>
<gene>
    <name evidence="3" type="ORF">PVAND_003640</name>
</gene>
<keyword evidence="4" id="KW-1185">Reference proteome</keyword>
<reference evidence="3" key="1">
    <citation type="submission" date="2021-03" db="EMBL/GenBank/DDBJ databases">
        <title>Chromosome level genome of the anhydrobiotic midge Polypedilum vanderplanki.</title>
        <authorList>
            <person name="Yoshida Y."/>
            <person name="Kikawada T."/>
            <person name="Gusev O."/>
        </authorList>
    </citation>
    <scope>NUCLEOTIDE SEQUENCE</scope>
    <source>
        <strain evidence="3">NIAS01</strain>
        <tissue evidence="3">Whole body or cell culture</tissue>
    </source>
</reference>
<dbReference type="Pfam" id="PF00135">
    <property type="entry name" value="COesterase"/>
    <property type="match status" value="1"/>
</dbReference>
<proteinExistence type="predicted"/>
<feature type="domain" description="Carboxylesterase type B" evidence="2">
    <location>
        <begin position="31"/>
        <end position="509"/>
    </location>
</feature>
<dbReference type="AlphaFoldDB" id="A0A9J6BV70"/>
<comment type="caution">
    <text evidence="3">The sequence shown here is derived from an EMBL/GenBank/DDBJ whole genome shotgun (WGS) entry which is preliminary data.</text>
</comment>
<evidence type="ECO:0000256" key="1">
    <source>
        <dbReference type="ARBA" id="ARBA00023180"/>
    </source>
</evidence>
<dbReference type="InterPro" id="IPR002018">
    <property type="entry name" value="CarbesteraseB"/>
</dbReference>
<dbReference type="Proteomes" id="UP001107558">
    <property type="component" value="Chromosome 3"/>
</dbReference>
<dbReference type="InterPro" id="IPR029058">
    <property type="entry name" value="AB_hydrolase_fold"/>
</dbReference>
<dbReference type="Gene3D" id="3.40.50.1820">
    <property type="entry name" value="alpha/beta hydrolase"/>
    <property type="match status" value="1"/>
</dbReference>
<keyword evidence="1" id="KW-0325">Glycoprotein</keyword>